<dbReference type="PRINTS" id="PR00153">
    <property type="entry name" value="CSAPPISMRASE"/>
</dbReference>
<evidence type="ECO:0000256" key="4">
    <source>
        <dbReference type="SAM" id="SignalP"/>
    </source>
</evidence>
<dbReference type="PANTHER" id="PTHR45625">
    <property type="entry name" value="PEPTIDYL-PROLYL CIS-TRANS ISOMERASE-RELATED"/>
    <property type="match status" value="1"/>
</dbReference>
<keyword evidence="4" id="KW-0732">Signal</keyword>
<evidence type="ECO:0000256" key="2">
    <source>
        <dbReference type="ARBA" id="ARBA00023110"/>
    </source>
</evidence>
<dbReference type="Proteomes" id="UP000320496">
    <property type="component" value="Chromosome"/>
</dbReference>
<evidence type="ECO:0000313" key="6">
    <source>
        <dbReference type="EMBL" id="QDU36910.1"/>
    </source>
</evidence>
<name>A0A517Z331_9PLAN</name>
<dbReference type="SUPFAM" id="SSF50891">
    <property type="entry name" value="Cyclophilin-like"/>
    <property type="match status" value="1"/>
</dbReference>
<reference evidence="6 7" key="1">
    <citation type="submission" date="2019-02" db="EMBL/GenBank/DDBJ databases">
        <title>Deep-cultivation of Planctomycetes and their phenomic and genomic characterization uncovers novel biology.</title>
        <authorList>
            <person name="Wiegand S."/>
            <person name="Jogler M."/>
            <person name="Boedeker C."/>
            <person name="Pinto D."/>
            <person name="Vollmers J."/>
            <person name="Rivas-Marin E."/>
            <person name="Kohn T."/>
            <person name="Peeters S.H."/>
            <person name="Heuer A."/>
            <person name="Rast P."/>
            <person name="Oberbeckmann S."/>
            <person name="Bunk B."/>
            <person name="Jeske O."/>
            <person name="Meyerdierks A."/>
            <person name="Storesund J.E."/>
            <person name="Kallscheuer N."/>
            <person name="Luecker S."/>
            <person name="Lage O.M."/>
            <person name="Pohl T."/>
            <person name="Merkel B.J."/>
            <person name="Hornburger P."/>
            <person name="Mueller R.-W."/>
            <person name="Bruemmer F."/>
            <person name="Labrenz M."/>
            <person name="Spormann A.M."/>
            <person name="Op den Camp H."/>
            <person name="Overmann J."/>
            <person name="Amann R."/>
            <person name="Jetten M.S.M."/>
            <person name="Mascher T."/>
            <person name="Medema M.H."/>
            <person name="Devos D.P."/>
            <person name="Kaster A.-K."/>
            <person name="Ovreas L."/>
            <person name="Rohde M."/>
            <person name="Galperin M.Y."/>
            <person name="Jogler C."/>
        </authorList>
    </citation>
    <scope>NUCLEOTIDE SEQUENCE [LARGE SCALE GENOMIC DNA]</scope>
    <source>
        <strain evidence="6 7">Mal4</strain>
    </source>
</reference>
<dbReference type="InterPro" id="IPR011990">
    <property type="entry name" value="TPR-like_helical_dom_sf"/>
</dbReference>
<proteinExistence type="predicted"/>
<dbReference type="InterPro" id="IPR002130">
    <property type="entry name" value="Cyclophilin-type_PPIase_dom"/>
</dbReference>
<dbReference type="GO" id="GO:0003755">
    <property type="term" value="F:peptidyl-prolyl cis-trans isomerase activity"/>
    <property type="evidence" value="ECO:0007669"/>
    <property type="project" value="UniProtKB-KW"/>
</dbReference>
<evidence type="ECO:0000313" key="7">
    <source>
        <dbReference type="Proteomes" id="UP000320496"/>
    </source>
</evidence>
<dbReference type="PANTHER" id="PTHR45625:SF4">
    <property type="entry name" value="PEPTIDYLPROLYL ISOMERASE DOMAIN AND WD REPEAT-CONTAINING PROTEIN 1"/>
    <property type="match status" value="1"/>
</dbReference>
<dbReference type="Pfam" id="PF00160">
    <property type="entry name" value="Pro_isomerase"/>
    <property type="match status" value="1"/>
</dbReference>
<evidence type="ECO:0000259" key="5">
    <source>
        <dbReference type="PROSITE" id="PS50072"/>
    </source>
</evidence>
<feature type="domain" description="PPIase cyclophilin-type" evidence="5">
    <location>
        <begin position="219"/>
        <end position="363"/>
    </location>
</feature>
<dbReference type="EC" id="5.2.1.8" evidence="1"/>
<dbReference type="Gene3D" id="2.40.100.10">
    <property type="entry name" value="Cyclophilin-like"/>
    <property type="match status" value="1"/>
</dbReference>
<sequence precursor="true">MLSPRNRVSFELPLCAGILVASISLAVLAPTFATADDAAPAAETGQQASWEELVAAKKSAYARLEEIQKSFGTAQPEEQQKLRQEAGEMIANLRQNVFPKLRVQAPERLKSHPDDVDAAEIVLEISYSENSFAEAARVADMILEQDPTHQLAANLGGISHFAIHDFEGAATILEQARDNKVLVPQLSQVYLDNARKYQEYWQEEQAIRAKEAAATGNDQLPRVVFKTSRGDIEIELFEDDAPNTVANFISLVEKDFYDGIRFHRVIQGFMAQGGCPHSREGDPATPGTGGPGYTIDCEVYEEGARRHFAGSLSMAHAGRDSGGSQFFLTHLPTPHLNRDMNPNGAHTVFGRVVNGMDVVADLEVNDEILSATVTRKRDHEYKPETNPES</sequence>
<dbReference type="EMBL" id="CP036275">
    <property type="protein sequence ID" value="QDU36910.1"/>
    <property type="molecule type" value="Genomic_DNA"/>
</dbReference>
<keyword evidence="3 6" id="KW-0413">Isomerase</keyword>
<feature type="chain" id="PRO_5021828553" description="peptidylprolyl isomerase" evidence="4">
    <location>
        <begin position="36"/>
        <end position="389"/>
    </location>
</feature>
<protein>
    <recommendedName>
        <fullName evidence="1">peptidylprolyl isomerase</fullName>
        <ecNumber evidence="1">5.2.1.8</ecNumber>
    </recommendedName>
</protein>
<evidence type="ECO:0000256" key="1">
    <source>
        <dbReference type="ARBA" id="ARBA00013194"/>
    </source>
</evidence>
<dbReference type="InterPro" id="IPR029000">
    <property type="entry name" value="Cyclophilin-like_dom_sf"/>
</dbReference>
<accession>A0A517Z331</accession>
<evidence type="ECO:0000256" key="3">
    <source>
        <dbReference type="ARBA" id="ARBA00023235"/>
    </source>
</evidence>
<organism evidence="6 7">
    <name type="scientific">Maioricimonas rarisocia</name>
    <dbReference type="NCBI Taxonomy" id="2528026"/>
    <lineage>
        <taxon>Bacteria</taxon>
        <taxon>Pseudomonadati</taxon>
        <taxon>Planctomycetota</taxon>
        <taxon>Planctomycetia</taxon>
        <taxon>Planctomycetales</taxon>
        <taxon>Planctomycetaceae</taxon>
        <taxon>Maioricimonas</taxon>
    </lineage>
</organism>
<dbReference type="CDD" id="cd00317">
    <property type="entry name" value="cyclophilin"/>
    <property type="match status" value="1"/>
</dbReference>
<dbReference type="SUPFAM" id="SSF48452">
    <property type="entry name" value="TPR-like"/>
    <property type="match status" value="1"/>
</dbReference>
<feature type="signal peptide" evidence="4">
    <location>
        <begin position="1"/>
        <end position="35"/>
    </location>
</feature>
<dbReference type="Gene3D" id="1.25.40.10">
    <property type="entry name" value="Tetratricopeptide repeat domain"/>
    <property type="match status" value="1"/>
</dbReference>
<dbReference type="AlphaFoldDB" id="A0A517Z331"/>
<dbReference type="InterPro" id="IPR044666">
    <property type="entry name" value="Cyclophilin_A-like"/>
</dbReference>
<dbReference type="KEGG" id="mri:Mal4_12110"/>
<gene>
    <name evidence="6" type="primary">ppiB</name>
    <name evidence="6" type="ORF">Mal4_12110</name>
</gene>
<dbReference type="PROSITE" id="PS50072">
    <property type="entry name" value="CSA_PPIASE_2"/>
    <property type="match status" value="1"/>
</dbReference>
<keyword evidence="2" id="KW-0697">Rotamase</keyword>
<keyword evidence="7" id="KW-1185">Reference proteome</keyword>